<accession>A0A1G7ENH4</accession>
<dbReference type="Pfam" id="PF06969">
    <property type="entry name" value="HemN_C"/>
    <property type="match status" value="1"/>
</dbReference>
<comment type="cofactor">
    <cofactor evidence="1">
        <name>[4Fe-4S] cluster</name>
        <dbReference type="ChEBI" id="CHEBI:49883"/>
    </cofactor>
</comment>
<dbReference type="PANTHER" id="PTHR13932:SF5">
    <property type="entry name" value="RADICAL S-ADENOSYL METHIONINE DOMAIN-CONTAINING PROTEIN 1, MITOCHONDRIAL"/>
    <property type="match status" value="1"/>
</dbReference>
<evidence type="ECO:0000259" key="11">
    <source>
        <dbReference type="PROSITE" id="PS51918"/>
    </source>
</evidence>
<keyword evidence="10" id="KW-0963">Cytoplasm</keyword>
<gene>
    <name evidence="12" type="ORF">SAMN04488567_2234</name>
</gene>
<evidence type="ECO:0000256" key="10">
    <source>
        <dbReference type="RuleBase" id="RU364116"/>
    </source>
</evidence>
<evidence type="ECO:0000256" key="9">
    <source>
        <dbReference type="ARBA" id="ARBA00023186"/>
    </source>
</evidence>
<keyword evidence="10" id="KW-0004">4Fe-4S</keyword>
<evidence type="ECO:0000313" key="13">
    <source>
        <dbReference type="Proteomes" id="UP000198922"/>
    </source>
</evidence>
<dbReference type="GO" id="GO:0005737">
    <property type="term" value="C:cytoplasm"/>
    <property type="evidence" value="ECO:0007669"/>
    <property type="project" value="UniProtKB-SubCell"/>
</dbReference>
<dbReference type="SMART" id="SM00729">
    <property type="entry name" value="Elp3"/>
    <property type="match status" value="1"/>
</dbReference>
<dbReference type="Pfam" id="PF04055">
    <property type="entry name" value="Radical_SAM"/>
    <property type="match status" value="1"/>
</dbReference>
<dbReference type="SFLD" id="SFLDG01065">
    <property type="entry name" value="anaerobic_coproporphyrinogen-I"/>
    <property type="match status" value="1"/>
</dbReference>
<evidence type="ECO:0000256" key="4">
    <source>
        <dbReference type="ARBA" id="ARBA00022617"/>
    </source>
</evidence>
<comment type="subcellular location">
    <subcellularLocation>
        <location evidence="10">Cytoplasm</location>
    </subcellularLocation>
</comment>
<evidence type="ECO:0000256" key="6">
    <source>
        <dbReference type="ARBA" id="ARBA00022723"/>
    </source>
</evidence>
<dbReference type="InterPro" id="IPR058240">
    <property type="entry name" value="rSAM_sf"/>
</dbReference>
<evidence type="ECO:0000256" key="7">
    <source>
        <dbReference type="ARBA" id="ARBA00023004"/>
    </source>
</evidence>
<feature type="domain" description="Radical SAM core" evidence="11">
    <location>
        <begin position="7"/>
        <end position="243"/>
    </location>
</feature>
<dbReference type="CDD" id="cd01335">
    <property type="entry name" value="Radical_SAM"/>
    <property type="match status" value="1"/>
</dbReference>
<organism evidence="12 13">
    <name type="scientific">Limimaricola pyoseonensis</name>
    <dbReference type="NCBI Taxonomy" id="521013"/>
    <lineage>
        <taxon>Bacteria</taxon>
        <taxon>Pseudomonadati</taxon>
        <taxon>Pseudomonadota</taxon>
        <taxon>Alphaproteobacteria</taxon>
        <taxon>Rhodobacterales</taxon>
        <taxon>Paracoccaceae</taxon>
        <taxon>Limimaricola</taxon>
    </lineage>
</organism>
<dbReference type="SFLD" id="SFLDF00562">
    <property type="entry name" value="HemN-like__clustered_with_heat"/>
    <property type="match status" value="1"/>
</dbReference>
<dbReference type="Gene3D" id="3.20.20.70">
    <property type="entry name" value="Aldolase class I"/>
    <property type="match status" value="1"/>
</dbReference>
<dbReference type="STRING" id="521013.SAMN04488567_2234"/>
<protein>
    <recommendedName>
        <fullName evidence="3 10">Heme chaperone HemW</fullName>
    </recommendedName>
</protein>
<dbReference type="InterPro" id="IPR013785">
    <property type="entry name" value="Aldolase_TIM"/>
</dbReference>
<dbReference type="AlphaFoldDB" id="A0A1G7ENH4"/>
<dbReference type="GO" id="GO:0046872">
    <property type="term" value="F:metal ion binding"/>
    <property type="evidence" value="ECO:0007669"/>
    <property type="project" value="UniProtKB-UniRule"/>
</dbReference>
<evidence type="ECO:0000313" key="12">
    <source>
        <dbReference type="EMBL" id="SDE65172.1"/>
    </source>
</evidence>
<dbReference type="Proteomes" id="UP000198922">
    <property type="component" value="Unassembled WGS sequence"/>
</dbReference>
<evidence type="ECO:0000256" key="2">
    <source>
        <dbReference type="ARBA" id="ARBA00006100"/>
    </source>
</evidence>
<dbReference type="InterPro" id="IPR007197">
    <property type="entry name" value="rSAM"/>
</dbReference>
<keyword evidence="13" id="KW-1185">Reference proteome</keyword>
<dbReference type="GO" id="GO:0006779">
    <property type="term" value="P:porphyrin-containing compound biosynthetic process"/>
    <property type="evidence" value="ECO:0007669"/>
    <property type="project" value="InterPro"/>
</dbReference>
<keyword evidence="6 10" id="KW-0479">Metal-binding</keyword>
<keyword evidence="9 10" id="KW-0143">Chaperone</keyword>
<dbReference type="InterPro" id="IPR004559">
    <property type="entry name" value="HemW-like"/>
</dbReference>
<dbReference type="GO" id="GO:0051539">
    <property type="term" value="F:4 iron, 4 sulfur cluster binding"/>
    <property type="evidence" value="ECO:0007669"/>
    <property type="project" value="UniProtKB-UniRule"/>
</dbReference>
<dbReference type="InterPro" id="IPR034505">
    <property type="entry name" value="Coproporphyrinogen-III_oxidase"/>
</dbReference>
<comment type="similarity">
    <text evidence="2">Belongs to the anaerobic coproporphyrinogen-III oxidase family. HemW subfamily.</text>
</comment>
<dbReference type="GO" id="GO:0004109">
    <property type="term" value="F:coproporphyrinogen oxidase activity"/>
    <property type="evidence" value="ECO:0007669"/>
    <property type="project" value="InterPro"/>
</dbReference>
<proteinExistence type="inferred from homology"/>
<evidence type="ECO:0000256" key="5">
    <source>
        <dbReference type="ARBA" id="ARBA00022691"/>
    </source>
</evidence>
<keyword evidence="5 10" id="KW-0949">S-adenosyl-L-methionine</keyword>
<dbReference type="NCBIfam" id="TIGR00539">
    <property type="entry name" value="hemN_rel"/>
    <property type="match status" value="1"/>
</dbReference>
<evidence type="ECO:0000256" key="1">
    <source>
        <dbReference type="ARBA" id="ARBA00001966"/>
    </source>
</evidence>
<sequence length="386" mass="42599">MAAEIDNWQRGGFGLYLHWPFCQAKCPYCDFNSHVAAHIDQERWGRAYLAELDRLAGETDDRVLTSVFFGGGTPSLMDPSLVAAILDRITARWRLTNDFEVTLEANPTSIEAGRFAGYRSAGVNRVSMGMQALDDGDLRRLGRLHGVDEGLRAFDIARDAFERVSFDLIYARQDQTVAQWEAELKRAIGYAADHLSLYQLTVEDGTAFGDRLARGGLKGLPDEDRAAEMYEVTQQVTSAAGLPAYEISNHAAPGSESRHNLVYWRSGDWIGVGPGAHGRLDLNGTRWGTEAPKAPGKWLETVEAGQPGELPREAVSQVEAWEERLMMGLRLSEGVDLHGLAAPDAGFEARVRGLEEMGMLRRERDRLFATAAGRPVLNAVLRELLA</sequence>
<dbReference type="PANTHER" id="PTHR13932">
    <property type="entry name" value="COPROPORPHYRINIGEN III OXIDASE"/>
    <property type="match status" value="1"/>
</dbReference>
<dbReference type="SUPFAM" id="SSF102114">
    <property type="entry name" value="Radical SAM enzymes"/>
    <property type="match status" value="1"/>
</dbReference>
<dbReference type="InterPro" id="IPR010723">
    <property type="entry name" value="HemN_C"/>
</dbReference>
<dbReference type="InterPro" id="IPR006638">
    <property type="entry name" value="Elp3/MiaA/NifB-like_rSAM"/>
</dbReference>
<comment type="function">
    <text evidence="10">Probably acts as a heme chaperone, transferring heme to an unknown acceptor. Binds one molecule of heme per monomer, possibly covalently. Binds 1 [4Fe-4S] cluster. The cluster is coordinated with 3 cysteines and an exchangeable S-adenosyl-L-methionine.</text>
</comment>
<keyword evidence="8 10" id="KW-0411">Iron-sulfur</keyword>
<reference evidence="13" key="1">
    <citation type="submission" date="2016-10" db="EMBL/GenBank/DDBJ databases">
        <authorList>
            <person name="Varghese N."/>
            <person name="Submissions S."/>
        </authorList>
    </citation>
    <scope>NUCLEOTIDE SEQUENCE [LARGE SCALE GENOMIC DNA]</scope>
    <source>
        <strain evidence="13">DSM 21424</strain>
    </source>
</reference>
<evidence type="ECO:0000256" key="3">
    <source>
        <dbReference type="ARBA" id="ARBA00017228"/>
    </source>
</evidence>
<dbReference type="SFLD" id="SFLDS00029">
    <property type="entry name" value="Radical_SAM"/>
    <property type="match status" value="1"/>
</dbReference>
<keyword evidence="7 10" id="KW-0408">Iron</keyword>
<dbReference type="PROSITE" id="PS51918">
    <property type="entry name" value="RADICAL_SAM"/>
    <property type="match status" value="1"/>
</dbReference>
<dbReference type="SFLD" id="SFLDF00288">
    <property type="entry name" value="HemN-like__clustered_with_nucl"/>
    <property type="match status" value="1"/>
</dbReference>
<evidence type="ECO:0000256" key="8">
    <source>
        <dbReference type="ARBA" id="ARBA00023014"/>
    </source>
</evidence>
<name>A0A1G7ENH4_9RHOB</name>
<keyword evidence="4 10" id="KW-0349">Heme</keyword>
<dbReference type="EMBL" id="FNAT01000003">
    <property type="protein sequence ID" value="SDE65172.1"/>
    <property type="molecule type" value="Genomic_DNA"/>
</dbReference>